<evidence type="ECO:0000259" key="4">
    <source>
        <dbReference type="PROSITE" id="PS51077"/>
    </source>
</evidence>
<organism evidence="6 7">
    <name type="scientific">Nocardioides imazamoxiresistens</name>
    <dbReference type="NCBI Taxonomy" id="3231893"/>
    <lineage>
        <taxon>Bacteria</taxon>
        <taxon>Bacillati</taxon>
        <taxon>Actinomycetota</taxon>
        <taxon>Actinomycetes</taxon>
        <taxon>Propionibacteriales</taxon>
        <taxon>Nocardioidaceae</taxon>
        <taxon>Nocardioides</taxon>
    </lineage>
</organism>
<dbReference type="SUPFAM" id="SSF55781">
    <property type="entry name" value="GAF domain-like"/>
    <property type="match status" value="1"/>
</dbReference>
<dbReference type="InterPro" id="IPR050707">
    <property type="entry name" value="HTH_MetabolicPath_Reg"/>
</dbReference>
<dbReference type="InterPro" id="IPR036388">
    <property type="entry name" value="WH-like_DNA-bd_sf"/>
</dbReference>
<dbReference type="InterPro" id="IPR036390">
    <property type="entry name" value="WH_DNA-bd_sf"/>
</dbReference>
<gene>
    <name evidence="6" type="ORF">RDV89_07180</name>
</gene>
<dbReference type="InterPro" id="IPR005471">
    <property type="entry name" value="Tscrpt_reg_IclR_N"/>
</dbReference>
<reference evidence="6 7" key="1">
    <citation type="submission" date="2023-08" db="EMBL/GenBank/DDBJ databases">
        <title>Nocardioides seae sp. nov., a bacterium isolated from a soil.</title>
        <authorList>
            <person name="Wang X."/>
        </authorList>
    </citation>
    <scope>NUCLEOTIDE SEQUENCE [LARGE SCALE GENOMIC DNA]</scope>
    <source>
        <strain evidence="6 7">YZH12</strain>
    </source>
</reference>
<evidence type="ECO:0000256" key="3">
    <source>
        <dbReference type="ARBA" id="ARBA00023163"/>
    </source>
</evidence>
<name>A0ABU3PUJ3_9ACTN</name>
<dbReference type="RefSeq" id="WP_315732277.1">
    <property type="nucleotide sequence ID" value="NZ_JAVYII010000003.1"/>
</dbReference>
<sequence length="260" mass="27296">MAHETAGNDIQSVARVAQILALFSPQRPTVSAAEAARLLGLNRSTATRYLASLETTGLLRRNSQVSTTFEPGQALVQLGAFALGGLSVTSAAPPVMRRLSRATGHTVALSVWGATGPVVVHSENSVEWGASVTVRVGTHLQMNAAQTRVFLAFHEDRMLVERLVGTLEDQVREETLTDIASIRSGTMGQRVSNNGVSVFAAPIFDTHGICASLGLLGTTTALPLDSSPKESALLMEAAQDLTRTLGGTWAPASEAPVAGR</sequence>
<evidence type="ECO:0000259" key="5">
    <source>
        <dbReference type="PROSITE" id="PS51078"/>
    </source>
</evidence>
<keyword evidence="2" id="KW-0238">DNA-binding</keyword>
<feature type="domain" description="HTH iclR-type" evidence="4">
    <location>
        <begin position="10"/>
        <end position="73"/>
    </location>
</feature>
<dbReference type="Pfam" id="PF09339">
    <property type="entry name" value="HTH_IclR"/>
    <property type="match status" value="1"/>
</dbReference>
<dbReference type="PROSITE" id="PS51077">
    <property type="entry name" value="HTH_ICLR"/>
    <property type="match status" value="1"/>
</dbReference>
<dbReference type="InterPro" id="IPR029016">
    <property type="entry name" value="GAF-like_dom_sf"/>
</dbReference>
<dbReference type="Gene3D" id="1.10.10.10">
    <property type="entry name" value="Winged helix-like DNA-binding domain superfamily/Winged helix DNA-binding domain"/>
    <property type="match status" value="1"/>
</dbReference>
<keyword evidence="3" id="KW-0804">Transcription</keyword>
<keyword evidence="7" id="KW-1185">Reference proteome</keyword>
<dbReference type="Pfam" id="PF01614">
    <property type="entry name" value="IclR_C"/>
    <property type="match status" value="1"/>
</dbReference>
<dbReference type="InterPro" id="IPR014757">
    <property type="entry name" value="Tscrpt_reg_IclR_C"/>
</dbReference>
<accession>A0ABU3PUJ3</accession>
<dbReference type="PROSITE" id="PS51078">
    <property type="entry name" value="ICLR_ED"/>
    <property type="match status" value="1"/>
</dbReference>
<evidence type="ECO:0000256" key="1">
    <source>
        <dbReference type="ARBA" id="ARBA00023015"/>
    </source>
</evidence>
<dbReference type="PANTHER" id="PTHR30136:SF8">
    <property type="entry name" value="TRANSCRIPTIONAL REGULATORY PROTEIN"/>
    <property type="match status" value="1"/>
</dbReference>
<dbReference type="Gene3D" id="3.30.450.40">
    <property type="match status" value="1"/>
</dbReference>
<dbReference type="SMART" id="SM00346">
    <property type="entry name" value="HTH_ICLR"/>
    <property type="match status" value="1"/>
</dbReference>
<dbReference type="Proteomes" id="UP001268542">
    <property type="component" value="Unassembled WGS sequence"/>
</dbReference>
<evidence type="ECO:0000313" key="6">
    <source>
        <dbReference type="EMBL" id="MDT9592844.1"/>
    </source>
</evidence>
<dbReference type="SUPFAM" id="SSF46785">
    <property type="entry name" value="Winged helix' DNA-binding domain"/>
    <property type="match status" value="1"/>
</dbReference>
<comment type="caution">
    <text evidence="6">The sequence shown here is derived from an EMBL/GenBank/DDBJ whole genome shotgun (WGS) entry which is preliminary data.</text>
</comment>
<dbReference type="EMBL" id="JAVYII010000003">
    <property type="protein sequence ID" value="MDT9592844.1"/>
    <property type="molecule type" value="Genomic_DNA"/>
</dbReference>
<proteinExistence type="predicted"/>
<protein>
    <submittedName>
        <fullName evidence="6">Helix-turn-helix domain-containing protein</fullName>
    </submittedName>
</protein>
<feature type="domain" description="IclR-ED" evidence="5">
    <location>
        <begin position="74"/>
        <end position="247"/>
    </location>
</feature>
<keyword evidence="1" id="KW-0805">Transcription regulation</keyword>
<evidence type="ECO:0000256" key="2">
    <source>
        <dbReference type="ARBA" id="ARBA00023125"/>
    </source>
</evidence>
<evidence type="ECO:0000313" key="7">
    <source>
        <dbReference type="Proteomes" id="UP001268542"/>
    </source>
</evidence>
<dbReference type="PANTHER" id="PTHR30136">
    <property type="entry name" value="HELIX-TURN-HELIX TRANSCRIPTIONAL REGULATOR, ICLR FAMILY"/>
    <property type="match status" value="1"/>
</dbReference>